<evidence type="ECO:0000313" key="1">
    <source>
        <dbReference type="EMBL" id="MEV5506737.1"/>
    </source>
</evidence>
<reference evidence="1 2" key="1">
    <citation type="submission" date="2024-06" db="EMBL/GenBank/DDBJ databases">
        <title>The Natural Products Discovery Center: Release of the First 8490 Sequenced Strains for Exploring Actinobacteria Biosynthetic Diversity.</title>
        <authorList>
            <person name="Kalkreuter E."/>
            <person name="Kautsar S.A."/>
            <person name="Yang D."/>
            <person name="Bader C.D."/>
            <person name="Teijaro C.N."/>
            <person name="Fluegel L."/>
            <person name="Davis C.M."/>
            <person name="Simpson J.R."/>
            <person name="Lauterbach L."/>
            <person name="Steele A.D."/>
            <person name="Gui C."/>
            <person name="Meng S."/>
            <person name="Li G."/>
            <person name="Viehrig K."/>
            <person name="Ye F."/>
            <person name="Su P."/>
            <person name="Kiefer A.F."/>
            <person name="Nichols A."/>
            <person name="Cepeda A.J."/>
            <person name="Yan W."/>
            <person name="Fan B."/>
            <person name="Jiang Y."/>
            <person name="Adhikari A."/>
            <person name="Zheng C.-J."/>
            <person name="Schuster L."/>
            <person name="Cowan T.M."/>
            <person name="Smanski M.J."/>
            <person name="Chevrette M.G."/>
            <person name="De Carvalho L.P.S."/>
            <person name="Shen B."/>
        </authorList>
    </citation>
    <scope>NUCLEOTIDE SEQUENCE [LARGE SCALE GENOMIC DNA]</scope>
    <source>
        <strain evidence="1 2">NPDC052347</strain>
    </source>
</reference>
<organism evidence="1 2">
    <name type="scientific">Streptomyces orinoci</name>
    <name type="common">Streptoverticillium orinoci</name>
    <dbReference type="NCBI Taxonomy" id="67339"/>
    <lineage>
        <taxon>Bacteria</taxon>
        <taxon>Bacillati</taxon>
        <taxon>Actinomycetota</taxon>
        <taxon>Actinomycetes</taxon>
        <taxon>Kitasatosporales</taxon>
        <taxon>Streptomycetaceae</taxon>
        <taxon>Streptomyces</taxon>
    </lineage>
</organism>
<proteinExistence type="predicted"/>
<dbReference type="Proteomes" id="UP001552594">
    <property type="component" value="Unassembled WGS sequence"/>
</dbReference>
<name>A0ABV3JV49_STRON</name>
<dbReference type="EMBL" id="JBFAUK010000005">
    <property type="protein sequence ID" value="MEV5506737.1"/>
    <property type="molecule type" value="Genomic_DNA"/>
</dbReference>
<dbReference type="RefSeq" id="WP_161968686.1">
    <property type="nucleotide sequence ID" value="NZ_JBFAUK010000005.1"/>
</dbReference>
<keyword evidence="2" id="KW-1185">Reference proteome</keyword>
<evidence type="ECO:0000313" key="2">
    <source>
        <dbReference type="Proteomes" id="UP001552594"/>
    </source>
</evidence>
<protein>
    <submittedName>
        <fullName evidence="1">Uncharacterized protein</fullName>
    </submittedName>
</protein>
<sequence>MSAFAEAMRERVRQARSDLAAARAAGDVFAAALAEDELQDALRVAAEHGVEPDAGPEGRNGS</sequence>
<accession>A0ABV3JV49</accession>
<comment type="caution">
    <text evidence="1">The sequence shown here is derived from an EMBL/GenBank/DDBJ whole genome shotgun (WGS) entry which is preliminary data.</text>
</comment>
<gene>
    <name evidence="1" type="ORF">AB0L16_09690</name>
</gene>